<comment type="catalytic activity">
    <reaction evidence="12 13">
        <text>tRNA(Cys) + L-cysteine + ATP = L-cysteinyl-tRNA(Cys) + AMP + diphosphate</text>
        <dbReference type="Rhea" id="RHEA:17773"/>
        <dbReference type="Rhea" id="RHEA-COMP:9661"/>
        <dbReference type="Rhea" id="RHEA-COMP:9679"/>
        <dbReference type="ChEBI" id="CHEBI:30616"/>
        <dbReference type="ChEBI" id="CHEBI:33019"/>
        <dbReference type="ChEBI" id="CHEBI:35235"/>
        <dbReference type="ChEBI" id="CHEBI:78442"/>
        <dbReference type="ChEBI" id="CHEBI:78517"/>
        <dbReference type="ChEBI" id="CHEBI:456215"/>
        <dbReference type="EC" id="6.1.1.16"/>
    </reaction>
</comment>
<evidence type="ECO:0000256" key="12">
    <source>
        <dbReference type="ARBA" id="ARBA00047398"/>
    </source>
</evidence>
<feature type="binding site" evidence="13">
    <location>
        <position position="29"/>
    </location>
    <ligand>
        <name>Zn(2+)</name>
        <dbReference type="ChEBI" id="CHEBI:29105"/>
    </ligand>
</feature>
<dbReference type="InterPro" id="IPR056411">
    <property type="entry name" value="CysS_C"/>
</dbReference>
<keyword evidence="9 13" id="KW-0067">ATP-binding</keyword>
<gene>
    <name evidence="13 15" type="primary">cysS</name>
    <name evidence="15" type="ORF">QP433_05025</name>
</gene>
<dbReference type="EMBL" id="JASOOE010000008">
    <property type="protein sequence ID" value="MDK7187338.1"/>
    <property type="molecule type" value="Genomic_DNA"/>
</dbReference>
<dbReference type="Pfam" id="PF09190">
    <property type="entry name" value="DALR_2"/>
    <property type="match status" value="1"/>
</dbReference>
<organism evidence="15 16">
    <name type="scientific">Facklamia hominis</name>
    <dbReference type="NCBI Taxonomy" id="178214"/>
    <lineage>
        <taxon>Bacteria</taxon>
        <taxon>Bacillati</taxon>
        <taxon>Bacillota</taxon>
        <taxon>Bacilli</taxon>
        <taxon>Lactobacillales</taxon>
        <taxon>Aerococcaceae</taxon>
        <taxon>Facklamia</taxon>
    </lineage>
</organism>
<dbReference type="GO" id="GO:0006423">
    <property type="term" value="P:cysteinyl-tRNA aminoacylation"/>
    <property type="evidence" value="ECO:0007669"/>
    <property type="project" value="UniProtKB-UniRule"/>
</dbReference>
<dbReference type="Gene3D" id="1.20.120.1910">
    <property type="entry name" value="Cysteine-tRNA ligase, C-terminal anti-codon recognition domain"/>
    <property type="match status" value="1"/>
</dbReference>
<dbReference type="PANTHER" id="PTHR10890">
    <property type="entry name" value="CYSTEINYL-TRNA SYNTHETASE"/>
    <property type="match status" value="1"/>
</dbReference>
<dbReference type="SUPFAM" id="SSF52374">
    <property type="entry name" value="Nucleotidylyl transferase"/>
    <property type="match status" value="1"/>
</dbReference>
<feature type="domain" description="Cysteinyl-tRNA synthetase class Ia DALR" evidence="14">
    <location>
        <begin position="362"/>
        <end position="426"/>
    </location>
</feature>
<feature type="binding site" evidence="13">
    <location>
        <position position="243"/>
    </location>
    <ligand>
        <name>Zn(2+)</name>
        <dbReference type="ChEBI" id="CHEBI:29105"/>
    </ligand>
</feature>
<dbReference type="InterPro" id="IPR014729">
    <property type="entry name" value="Rossmann-like_a/b/a_fold"/>
</dbReference>
<keyword evidence="4 13" id="KW-0963">Cytoplasm</keyword>
<evidence type="ECO:0000259" key="14">
    <source>
        <dbReference type="SMART" id="SM00840"/>
    </source>
</evidence>
<evidence type="ECO:0000256" key="1">
    <source>
        <dbReference type="ARBA" id="ARBA00004496"/>
    </source>
</evidence>
<evidence type="ECO:0000313" key="15">
    <source>
        <dbReference type="EMBL" id="MDK7187338.1"/>
    </source>
</evidence>
<dbReference type="GO" id="GO:0004817">
    <property type="term" value="F:cysteine-tRNA ligase activity"/>
    <property type="evidence" value="ECO:0007669"/>
    <property type="project" value="UniProtKB-UniRule"/>
</dbReference>
<dbReference type="SUPFAM" id="SSF47323">
    <property type="entry name" value="Anticodon-binding domain of a subclass of class I aminoacyl-tRNA synthetases"/>
    <property type="match status" value="1"/>
</dbReference>
<dbReference type="InterPro" id="IPR032678">
    <property type="entry name" value="tRNA-synt_1_cat_dom"/>
</dbReference>
<proteinExistence type="inferred from homology"/>
<dbReference type="CDD" id="cd00672">
    <property type="entry name" value="CysRS_core"/>
    <property type="match status" value="1"/>
</dbReference>
<dbReference type="Gene3D" id="3.40.50.620">
    <property type="entry name" value="HUPs"/>
    <property type="match status" value="1"/>
</dbReference>
<dbReference type="InterPro" id="IPR009080">
    <property type="entry name" value="tRNAsynth_Ia_anticodon-bd"/>
</dbReference>
<dbReference type="FunFam" id="3.40.50.620:FF:000009">
    <property type="entry name" value="Cysteine--tRNA ligase"/>
    <property type="match status" value="1"/>
</dbReference>
<evidence type="ECO:0000256" key="9">
    <source>
        <dbReference type="ARBA" id="ARBA00022840"/>
    </source>
</evidence>
<dbReference type="InterPro" id="IPR015803">
    <property type="entry name" value="Cys-tRNA-ligase"/>
</dbReference>
<evidence type="ECO:0000256" key="7">
    <source>
        <dbReference type="ARBA" id="ARBA00022741"/>
    </source>
</evidence>
<comment type="cofactor">
    <cofactor evidence="13">
        <name>Zn(2+)</name>
        <dbReference type="ChEBI" id="CHEBI:29105"/>
    </cofactor>
    <text evidence="13">Binds 1 zinc ion per subunit.</text>
</comment>
<dbReference type="GO" id="GO:0005829">
    <property type="term" value="C:cytosol"/>
    <property type="evidence" value="ECO:0007669"/>
    <property type="project" value="TreeGrafter"/>
</dbReference>
<keyword evidence="10 13" id="KW-0648">Protein biosynthesis</keyword>
<comment type="similarity">
    <text evidence="2 13">Belongs to the class-I aminoacyl-tRNA synthetase family.</text>
</comment>
<dbReference type="InterPro" id="IPR024909">
    <property type="entry name" value="Cys-tRNA/MSH_ligase"/>
</dbReference>
<feature type="binding site" evidence="13">
    <location>
        <position position="277"/>
    </location>
    <ligand>
        <name>ATP</name>
        <dbReference type="ChEBI" id="CHEBI:30616"/>
    </ligand>
</feature>
<dbReference type="PRINTS" id="PR00983">
    <property type="entry name" value="TRNASYNTHCYS"/>
</dbReference>
<evidence type="ECO:0000256" key="5">
    <source>
        <dbReference type="ARBA" id="ARBA00022598"/>
    </source>
</evidence>
<feature type="binding site" evidence="13">
    <location>
        <position position="239"/>
    </location>
    <ligand>
        <name>Zn(2+)</name>
        <dbReference type="ChEBI" id="CHEBI:29105"/>
    </ligand>
</feature>
<keyword evidence="7 13" id="KW-0547">Nucleotide-binding</keyword>
<comment type="subcellular location">
    <subcellularLocation>
        <location evidence="1 13">Cytoplasm</location>
    </subcellularLocation>
</comment>
<dbReference type="SMART" id="SM00840">
    <property type="entry name" value="DALR_2"/>
    <property type="match status" value="1"/>
</dbReference>
<evidence type="ECO:0000256" key="3">
    <source>
        <dbReference type="ARBA" id="ARBA00011245"/>
    </source>
</evidence>
<accession>A0AAJ1V2R0</accession>
<dbReference type="EC" id="6.1.1.16" evidence="13"/>
<dbReference type="GO" id="GO:0005524">
    <property type="term" value="F:ATP binding"/>
    <property type="evidence" value="ECO:0007669"/>
    <property type="project" value="UniProtKB-UniRule"/>
</dbReference>
<sequence>MVIRVYNTLSRKKEIFEPIHKDCVNFYVCGPTVYNYIHIGNARSAVCFDTIRRYLEYKGYQVNYVSNFTDVDDKIIKAAKEEGLTPKALADKYIQAYREDVSAINVQEATVHPRVMDNIPEIIDYIQVLIDKGYAYESQGDVYYRTEKFKAYGQLSDQSIADLKMGASERLAAEDAQLKESPLDFALWKRNKDQSEISWESPWGLGRPGWHIECSVMSTKYLGQELDIHGGGQDLQFPHHENEIAQSEAYTDHHPFAKYWLHNGFVTIGQDDEKMSKSLGNFVLLRELLEKEDPMVIRYLLSSVHYRRPLRYDQNALDNAKAELKRIREVMQKITYRKNHLGQGEVASAQTILATFDQKLRDFELAMDDDFNTANALSALFEMIKSVNQYLDLDKVDEDTLSYFETKLSQLLAIFGLAFLQEEGLDETIEALIKERQQARLDRDFVRADAIRDELKEMGIILDDTQQGTRWKRV</sequence>
<evidence type="ECO:0000256" key="6">
    <source>
        <dbReference type="ARBA" id="ARBA00022723"/>
    </source>
</evidence>
<protein>
    <recommendedName>
        <fullName evidence="13">Cysteine--tRNA ligase</fullName>
        <ecNumber evidence="13">6.1.1.16</ecNumber>
    </recommendedName>
    <alternativeName>
        <fullName evidence="13">Cysteinyl-tRNA synthetase</fullName>
        <shortName evidence="13">CysRS</shortName>
    </alternativeName>
</protein>
<evidence type="ECO:0000256" key="2">
    <source>
        <dbReference type="ARBA" id="ARBA00005594"/>
    </source>
</evidence>
<feature type="short sequence motif" description="'KMSKS' region" evidence="13">
    <location>
        <begin position="274"/>
        <end position="278"/>
    </location>
</feature>
<comment type="subunit">
    <text evidence="3 13">Monomer.</text>
</comment>
<dbReference type="HAMAP" id="MF_00041">
    <property type="entry name" value="Cys_tRNA_synth"/>
    <property type="match status" value="1"/>
</dbReference>
<evidence type="ECO:0000256" key="4">
    <source>
        <dbReference type="ARBA" id="ARBA00022490"/>
    </source>
</evidence>
<dbReference type="NCBIfam" id="TIGR00435">
    <property type="entry name" value="cysS"/>
    <property type="match status" value="1"/>
</dbReference>
<evidence type="ECO:0000313" key="16">
    <source>
        <dbReference type="Proteomes" id="UP001229251"/>
    </source>
</evidence>
<feature type="short sequence motif" description="'HIGH' region" evidence="13">
    <location>
        <begin position="31"/>
        <end position="41"/>
    </location>
</feature>
<dbReference type="InterPro" id="IPR015273">
    <property type="entry name" value="Cys-tRNA-synt_Ia_DALR"/>
</dbReference>
<evidence type="ECO:0000256" key="11">
    <source>
        <dbReference type="ARBA" id="ARBA00023146"/>
    </source>
</evidence>
<dbReference type="Pfam" id="PF01406">
    <property type="entry name" value="tRNA-synt_1e"/>
    <property type="match status" value="1"/>
</dbReference>
<evidence type="ECO:0000256" key="8">
    <source>
        <dbReference type="ARBA" id="ARBA00022833"/>
    </source>
</evidence>
<name>A0AAJ1V2R0_9LACT</name>
<reference evidence="15" key="1">
    <citation type="submission" date="2023-05" db="EMBL/GenBank/DDBJ databases">
        <title>Cataloging the Phylogenetic Diversity of Human Bladder Bacteria.</title>
        <authorList>
            <person name="Du J."/>
        </authorList>
    </citation>
    <scope>NUCLEOTIDE SEQUENCE</scope>
    <source>
        <strain evidence="15">UMB1231</strain>
    </source>
</reference>
<dbReference type="GO" id="GO:0008270">
    <property type="term" value="F:zinc ion binding"/>
    <property type="evidence" value="ECO:0007669"/>
    <property type="project" value="UniProtKB-UniRule"/>
</dbReference>
<evidence type="ECO:0000256" key="10">
    <source>
        <dbReference type="ARBA" id="ARBA00022917"/>
    </source>
</evidence>
<keyword evidence="11 13" id="KW-0030">Aminoacyl-tRNA synthetase</keyword>
<evidence type="ECO:0000256" key="13">
    <source>
        <dbReference type="HAMAP-Rule" id="MF_00041"/>
    </source>
</evidence>
<dbReference type="Pfam" id="PF23493">
    <property type="entry name" value="CysS_C"/>
    <property type="match status" value="1"/>
</dbReference>
<dbReference type="RefSeq" id="WP_285065802.1">
    <property type="nucleotide sequence ID" value="NZ_JASOOE010000008.1"/>
</dbReference>
<dbReference type="Proteomes" id="UP001229251">
    <property type="component" value="Unassembled WGS sequence"/>
</dbReference>
<comment type="caution">
    <text evidence="15">The sequence shown here is derived from an EMBL/GenBank/DDBJ whole genome shotgun (WGS) entry which is preliminary data.</text>
</comment>
<keyword evidence="8 13" id="KW-0862">Zinc</keyword>
<keyword evidence="6 13" id="KW-0479">Metal-binding</keyword>
<dbReference type="PANTHER" id="PTHR10890:SF3">
    <property type="entry name" value="CYSTEINE--TRNA LIGASE, CYTOPLASMIC"/>
    <property type="match status" value="1"/>
</dbReference>
<feature type="binding site" evidence="13">
    <location>
        <position position="214"/>
    </location>
    <ligand>
        <name>Zn(2+)</name>
        <dbReference type="ChEBI" id="CHEBI:29105"/>
    </ligand>
</feature>
<dbReference type="AlphaFoldDB" id="A0AAJ1V2R0"/>
<keyword evidence="5 13" id="KW-0436">Ligase</keyword>